<feature type="compositionally biased region" description="Polar residues" evidence="1">
    <location>
        <begin position="270"/>
        <end position="281"/>
    </location>
</feature>
<feature type="compositionally biased region" description="Polar residues" evidence="1">
    <location>
        <begin position="199"/>
        <end position="212"/>
    </location>
</feature>
<dbReference type="AlphaFoldDB" id="A0A1C7M1D7"/>
<keyword evidence="3" id="KW-1185">Reference proteome</keyword>
<gene>
    <name evidence="2" type="ORF">A0H81_09042</name>
</gene>
<accession>A0A1C7M1D7</accession>
<evidence type="ECO:0000313" key="2">
    <source>
        <dbReference type="EMBL" id="OBZ70773.1"/>
    </source>
</evidence>
<dbReference type="OrthoDB" id="3364736at2759"/>
<feature type="compositionally biased region" description="Polar residues" evidence="1">
    <location>
        <begin position="333"/>
        <end position="342"/>
    </location>
</feature>
<organism evidence="2 3">
    <name type="scientific">Grifola frondosa</name>
    <name type="common">Maitake</name>
    <name type="synonym">Polyporus frondosus</name>
    <dbReference type="NCBI Taxonomy" id="5627"/>
    <lineage>
        <taxon>Eukaryota</taxon>
        <taxon>Fungi</taxon>
        <taxon>Dikarya</taxon>
        <taxon>Basidiomycota</taxon>
        <taxon>Agaricomycotina</taxon>
        <taxon>Agaricomycetes</taxon>
        <taxon>Polyporales</taxon>
        <taxon>Grifolaceae</taxon>
        <taxon>Grifola</taxon>
    </lineage>
</organism>
<comment type="caution">
    <text evidence="2">The sequence shown here is derived from an EMBL/GenBank/DDBJ whole genome shotgun (WGS) entry which is preliminary data.</text>
</comment>
<dbReference type="Proteomes" id="UP000092993">
    <property type="component" value="Unassembled WGS sequence"/>
</dbReference>
<feature type="region of interest" description="Disordered" evidence="1">
    <location>
        <begin position="255"/>
        <end position="342"/>
    </location>
</feature>
<name>A0A1C7M1D7_GRIFR</name>
<evidence type="ECO:0000256" key="1">
    <source>
        <dbReference type="SAM" id="MobiDB-lite"/>
    </source>
</evidence>
<proteinExistence type="predicted"/>
<dbReference type="OMA" id="HFTNPTI"/>
<reference evidence="2 3" key="1">
    <citation type="submission" date="2016-03" db="EMBL/GenBank/DDBJ databases">
        <title>Whole genome sequencing of Grifola frondosa 9006-11.</title>
        <authorList>
            <person name="Min B."/>
            <person name="Park H."/>
            <person name="Kim J.-G."/>
            <person name="Cho H."/>
            <person name="Oh Y.-L."/>
            <person name="Kong W.-S."/>
            <person name="Choi I.-G."/>
        </authorList>
    </citation>
    <scope>NUCLEOTIDE SEQUENCE [LARGE SCALE GENOMIC DNA]</scope>
    <source>
        <strain evidence="2 3">9006-11</strain>
    </source>
</reference>
<sequence>MSLSTTTTISYDLLKYSRAYSDLTSATEQGELNGNIRQSGHSPSARYRIPTATEHLENCFRMSFTHIVTQPLSLILWDERIQEDLDLIAYSSVPSLQNRETAMIQGLPLKAVYQDAVVGIRYLYPRVPPSGATPDNRIFGAFKLLSNLLLLLLLLSTPIRFICPCKANSAPPARNMRPPAAKNIPSNAAHMRPTLTQFNVNDSMRPDANNSLRRSDTTFRSSEFRDSAYNLSVTDAEEITHTSVATPGQTVIPAYSPAFLPASSDDNHPTSRPSSTVTETSTRAEHSSVGAASTVSQTMALNQPHTRRPLSSNQNSSDSSLPSSSLFDRATRAQESAGTQSALPVAGAVYETSSPLLDSLRETSSLYHLPRHELENLVASVIREEGFVDFLRILDSMWAIKGSLGLS</sequence>
<evidence type="ECO:0000313" key="3">
    <source>
        <dbReference type="Proteomes" id="UP000092993"/>
    </source>
</evidence>
<feature type="region of interest" description="Disordered" evidence="1">
    <location>
        <begin position="199"/>
        <end position="219"/>
    </location>
</feature>
<feature type="compositionally biased region" description="Low complexity" evidence="1">
    <location>
        <begin position="309"/>
        <end position="326"/>
    </location>
</feature>
<feature type="compositionally biased region" description="Polar residues" evidence="1">
    <location>
        <begin position="290"/>
        <end position="304"/>
    </location>
</feature>
<protein>
    <submittedName>
        <fullName evidence="2">Uncharacterized protein</fullName>
    </submittedName>
</protein>
<dbReference type="EMBL" id="LUGG01000013">
    <property type="protein sequence ID" value="OBZ70773.1"/>
    <property type="molecule type" value="Genomic_DNA"/>
</dbReference>